<keyword evidence="2" id="KW-1185">Reference proteome</keyword>
<sequence>MKKSIKKFVSREFVKTVDLELLKRLIDKFDAAEKLKWADLPEEDRERREEIYEIFRGADETFPKKLLDALHRIMMLSNPTGARLLHERAEAAGIKLIPDEELKDENDGRHLTPRHIALRAFLDHQEIFDQTRKVAAFFFGSKILEFHGTAGTPSRHDSSEAREAFQNAASAYFSERYQGRYCRVSWYDEGEEVRIMVAHGNNATMANVEEDGEEQTRAWREIAEDSMRCPAGQVLWRRHSVTSASSPRYLQSIC</sequence>
<protein>
    <submittedName>
        <fullName evidence="1">Uncharacterized protein</fullName>
    </submittedName>
</protein>
<dbReference type="RefSeq" id="WP_091522255.1">
    <property type="nucleotide sequence ID" value="NZ_FORF01000012.1"/>
</dbReference>
<reference evidence="2" key="1">
    <citation type="submission" date="2016-10" db="EMBL/GenBank/DDBJ databases">
        <authorList>
            <person name="Varghese N."/>
            <person name="Submissions S."/>
        </authorList>
    </citation>
    <scope>NUCLEOTIDE SEQUENCE [LARGE SCALE GENOMIC DNA]</scope>
    <source>
        <strain evidence="2">DSM 21857</strain>
    </source>
</reference>
<organism evidence="1 2">
    <name type="scientific">Aquamicrobium aerolatum DSM 21857</name>
    <dbReference type="NCBI Taxonomy" id="1121003"/>
    <lineage>
        <taxon>Bacteria</taxon>
        <taxon>Pseudomonadati</taxon>
        <taxon>Pseudomonadota</taxon>
        <taxon>Alphaproteobacteria</taxon>
        <taxon>Hyphomicrobiales</taxon>
        <taxon>Phyllobacteriaceae</taxon>
        <taxon>Aerobium</taxon>
    </lineage>
</organism>
<dbReference type="Proteomes" id="UP000242763">
    <property type="component" value="Unassembled WGS sequence"/>
</dbReference>
<dbReference type="STRING" id="1121003.SAMN03080618_02246"/>
<dbReference type="AlphaFoldDB" id="A0A1I3P8H7"/>
<name>A0A1I3P8H7_9HYPH</name>
<accession>A0A1I3P8H7</accession>
<dbReference type="OrthoDB" id="7238400at2"/>
<proteinExistence type="predicted"/>
<dbReference type="EMBL" id="FORF01000012">
    <property type="protein sequence ID" value="SFJ17874.1"/>
    <property type="molecule type" value="Genomic_DNA"/>
</dbReference>
<evidence type="ECO:0000313" key="2">
    <source>
        <dbReference type="Proteomes" id="UP000242763"/>
    </source>
</evidence>
<gene>
    <name evidence="1" type="ORF">SAMN03080618_02246</name>
</gene>
<evidence type="ECO:0000313" key="1">
    <source>
        <dbReference type="EMBL" id="SFJ17874.1"/>
    </source>
</evidence>